<keyword evidence="2" id="KW-1185">Reference proteome</keyword>
<dbReference type="InterPro" id="IPR030987">
    <property type="entry name" value="AbiV"/>
</dbReference>
<dbReference type="EMBL" id="LYOS01000001">
    <property type="protein sequence ID" value="OFV68788.1"/>
    <property type="molecule type" value="Genomic_DNA"/>
</dbReference>
<protein>
    <submittedName>
        <fullName evidence="1">Uncharacterized protein</fullName>
    </submittedName>
</protein>
<reference evidence="1" key="1">
    <citation type="submission" date="2016-05" db="EMBL/GenBank/DDBJ databases">
        <title>Microbial consortia oxidize butane by reversing methanogenesis.</title>
        <authorList>
            <person name="Laso-Perez R."/>
            <person name="Richter M."/>
            <person name="Wegener G."/>
            <person name="Musat F."/>
        </authorList>
    </citation>
    <scope>NUCLEOTIDE SEQUENCE [LARGE SCALE GENOMIC DNA]</scope>
    <source>
        <strain evidence="1">BOX2</strain>
    </source>
</reference>
<accession>A0A1F2PC18</accession>
<evidence type="ECO:0000313" key="2">
    <source>
        <dbReference type="Proteomes" id="UP000186940"/>
    </source>
</evidence>
<sequence length="163" mass="18181">MTAIEEIGKLFILQLVQGDVFKELGVKLEPPPDLNTKELNKFLRNHLDKALEAAASSLYINAGADRRHGVHPISGIHCTSGVVLLTRSGRWMSIRNSCLYTEVDFATNSTSSPNDFITREHAYYFICMGFEVLAEQAEAGFGSGLEGRDVSKSIQFWQDRLKD</sequence>
<dbReference type="Pfam" id="PF18728">
    <property type="entry name" value="HEPN_AbiV"/>
    <property type="match status" value="1"/>
</dbReference>
<gene>
    <name evidence="1" type="ORF">SCAL_000464</name>
</gene>
<evidence type="ECO:0000313" key="1">
    <source>
        <dbReference type="EMBL" id="OFV68788.1"/>
    </source>
</evidence>
<comment type="caution">
    <text evidence="1">The sequence shown here is derived from an EMBL/GenBank/DDBJ whole genome shotgun (WGS) entry which is preliminary data.</text>
</comment>
<dbReference type="STRING" id="1838285.SCAL_000464"/>
<proteinExistence type="predicted"/>
<name>A0A1F2PC18_9EURY</name>
<dbReference type="Proteomes" id="UP000186940">
    <property type="component" value="Unassembled WGS sequence"/>
</dbReference>
<organism evidence="1 2">
    <name type="scientific">Candidatus Syntropharchaeum caldarium</name>
    <dbReference type="NCBI Taxonomy" id="1838285"/>
    <lineage>
        <taxon>Archaea</taxon>
        <taxon>Methanobacteriati</taxon>
        <taxon>Methanobacteriota</taxon>
        <taxon>Stenosarchaea group</taxon>
        <taxon>Methanomicrobia</taxon>
        <taxon>Methanosarcinales</taxon>
        <taxon>ANME-2 cluster</taxon>
        <taxon>Candidatus Syntropharchaeum</taxon>
    </lineage>
</organism>
<dbReference type="NCBIfam" id="TIGR04498">
    <property type="entry name" value="AbiV_defense"/>
    <property type="match status" value="1"/>
</dbReference>
<dbReference type="AlphaFoldDB" id="A0A1F2PC18"/>